<evidence type="ECO:0000256" key="10">
    <source>
        <dbReference type="ARBA" id="ARBA00022723"/>
    </source>
</evidence>
<dbReference type="STRING" id="645134.A0A0L0HB69"/>
<dbReference type="CDD" id="cd00027">
    <property type="entry name" value="BRCT"/>
    <property type="match status" value="1"/>
</dbReference>
<feature type="compositionally biased region" description="Basic and acidic residues" evidence="19">
    <location>
        <begin position="19"/>
        <end position="31"/>
    </location>
</feature>
<keyword evidence="9" id="KW-0235">DNA replication</keyword>
<dbReference type="InterPro" id="IPR037160">
    <property type="entry name" value="DNA_Pol_thumb_sf"/>
</dbReference>
<dbReference type="Gene3D" id="1.10.150.20">
    <property type="entry name" value="5' to 3' exonuclease, C-terminal subdomain"/>
    <property type="match status" value="1"/>
</dbReference>
<keyword evidence="8" id="KW-0548">Nucleotidyltransferase</keyword>
<dbReference type="InterPro" id="IPR019843">
    <property type="entry name" value="DNA_pol-X_BS"/>
</dbReference>
<dbReference type="SUPFAM" id="SSF81585">
    <property type="entry name" value="PsbU/PolX domain-like"/>
    <property type="match status" value="1"/>
</dbReference>
<dbReference type="InterPro" id="IPR022312">
    <property type="entry name" value="DNA_pol_X"/>
</dbReference>
<dbReference type="InterPro" id="IPR036420">
    <property type="entry name" value="BRCT_dom_sf"/>
</dbReference>
<dbReference type="Gene3D" id="3.30.210.10">
    <property type="entry name" value="DNA polymerase, thumb domain"/>
    <property type="match status" value="1"/>
</dbReference>
<dbReference type="Pfam" id="PF14791">
    <property type="entry name" value="DNA_pol_B_thumb"/>
    <property type="match status" value="1"/>
</dbReference>
<sequence length="712" mass="80215">MTDSDKHQCSILERARKRMRDEEDKPFDVQKKPLALSLDEEPCPDNKSHYKRLKTDSGASLDPNGEERKFCLESRAILERSSTEFIDLTQEDGSHAGITDSPPKSFARSRSHIIGGYQEFPRRGSTRKSPFSNASTTSPIKQRESQSSYRLHKKRTSGNSSEDKTATNDLFTGRTAVFLECNICPLRLKALKARWEEKGGFCSDVLTDKVTVLIAEIPLQHVVSALGISVLPQSAVVVRPDWISQSIIANRLLDTSPFIVPEAEVEKSHDSDHTSDATEIVETDEEEQPNSLQSNTSPALLLDRIMQNMKDGLDDQEEDETETWEVESCPKDEEVWEIASAGSSDDESKIDVKAKSPVDFPRKKIRNQDRFLCMQKNGRALLDANNQNSHLTDLLEVVMRRHEAEGEHFRVLSYRKAIQTLKRHPSRIESGAEAKRIFGIGGKIADKIDEILKTGRLRKAEVVPEMLPVLALFQGVHGCGIQVARRWYAQGCRTLDDVRKKVQLTHDQKLGLEYYHDLQEKMPRSETEAIGSIVQAECKMIDPNFQCTILGSYRRGRPMCGDVDILVTHPDNMSHRTILGPLVHRLRSTQLIIGEFHSRSAMNKYDNATSWMGICRLPGAPKCRRLDIWVTPFQEVGAALLHYTGNDIFNRSMRKLAGLQGMRLSQHGLFANVMRGKGGAKVTEGRRIAGSTEEEIFKALGVPYRPPEERDC</sequence>
<dbReference type="InterPro" id="IPR028207">
    <property type="entry name" value="DNA_pol_B_palm_palm"/>
</dbReference>
<dbReference type="CDD" id="cd00141">
    <property type="entry name" value="NT_POLXc"/>
    <property type="match status" value="1"/>
</dbReference>
<feature type="active site" description="Nucleophile; Schiff-base intermediate with DNA; for 5'-dRP lyase activity" evidence="18">
    <location>
        <position position="447"/>
    </location>
</feature>
<feature type="compositionally biased region" description="Basic and acidic residues" evidence="19">
    <location>
        <begin position="264"/>
        <end position="276"/>
    </location>
</feature>
<dbReference type="SUPFAM" id="SSF52113">
    <property type="entry name" value="BRCT domain"/>
    <property type="match status" value="1"/>
</dbReference>
<keyword evidence="7" id="KW-0808">Transferase</keyword>
<dbReference type="GeneID" id="27689817"/>
<dbReference type="Pfam" id="PF14716">
    <property type="entry name" value="HHH_8"/>
    <property type="match status" value="1"/>
</dbReference>
<evidence type="ECO:0000256" key="14">
    <source>
        <dbReference type="ARBA" id="ARBA00023204"/>
    </source>
</evidence>
<evidence type="ECO:0000256" key="6">
    <source>
        <dbReference type="ARBA" id="ARBA00022634"/>
    </source>
</evidence>
<proteinExistence type="inferred from homology"/>
<feature type="domain" description="BRCT" evidence="20">
    <location>
        <begin position="166"/>
        <end position="260"/>
    </location>
</feature>
<dbReference type="AlphaFoldDB" id="A0A0L0HB69"/>
<evidence type="ECO:0000256" key="18">
    <source>
        <dbReference type="PIRSR" id="PIRSR622312-50"/>
    </source>
</evidence>
<protein>
    <recommendedName>
        <fullName evidence="5">DNA polymerase lambda</fullName>
        <ecNumber evidence="4">2.7.7.7</ecNumber>
    </recommendedName>
</protein>
<dbReference type="SMART" id="SM00483">
    <property type="entry name" value="POLXc"/>
    <property type="match status" value="1"/>
</dbReference>
<keyword evidence="6" id="KW-0237">DNA synthesis</keyword>
<dbReference type="GO" id="GO:0006303">
    <property type="term" value="P:double-strand break repair via nonhomologous end joining"/>
    <property type="evidence" value="ECO:0007669"/>
    <property type="project" value="TreeGrafter"/>
</dbReference>
<dbReference type="InterPro" id="IPR027421">
    <property type="entry name" value="DNA_pol_lamdba_lyase_dom_sf"/>
</dbReference>
<dbReference type="InterPro" id="IPR002008">
    <property type="entry name" value="DNA_pol_X_beta-like"/>
</dbReference>
<dbReference type="InterPro" id="IPR002054">
    <property type="entry name" value="DNA-dir_DNA_pol_X"/>
</dbReference>
<dbReference type="Proteomes" id="UP000053201">
    <property type="component" value="Unassembled WGS sequence"/>
</dbReference>
<keyword evidence="22" id="KW-1185">Reference proteome</keyword>
<dbReference type="FunFam" id="1.10.150.110:FF:000005">
    <property type="entry name" value="DNA polymerase POL4"/>
    <property type="match status" value="1"/>
</dbReference>
<dbReference type="GO" id="GO:0003887">
    <property type="term" value="F:DNA-directed DNA polymerase activity"/>
    <property type="evidence" value="ECO:0007669"/>
    <property type="project" value="UniProtKB-KW"/>
</dbReference>
<comment type="subcellular location">
    <subcellularLocation>
        <location evidence="2">Nucleus</location>
    </subcellularLocation>
</comment>
<feature type="compositionally biased region" description="Polar residues" evidence="19">
    <location>
        <begin position="127"/>
        <end position="149"/>
    </location>
</feature>
<keyword evidence="16" id="KW-0539">Nucleus</keyword>
<dbReference type="RefSeq" id="XP_016606154.1">
    <property type="nucleotide sequence ID" value="XM_016754723.1"/>
</dbReference>
<dbReference type="GO" id="GO:0003677">
    <property type="term" value="F:DNA binding"/>
    <property type="evidence" value="ECO:0007669"/>
    <property type="project" value="UniProtKB-KW"/>
</dbReference>
<dbReference type="OrthoDB" id="205514at2759"/>
<comment type="cofactor">
    <cofactor evidence="1">
        <name>Mn(2+)</name>
        <dbReference type="ChEBI" id="CHEBI:29035"/>
    </cofactor>
</comment>
<dbReference type="FunFam" id="1.10.150.20:FF:000010">
    <property type="entry name" value="DNA polymerase lambda"/>
    <property type="match status" value="1"/>
</dbReference>
<evidence type="ECO:0000256" key="9">
    <source>
        <dbReference type="ARBA" id="ARBA00022705"/>
    </source>
</evidence>
<dbReference type="EC" id="2.7.7.7" evidence="4"/>
<accession>A0A0L0HB69</accession>
<feature type="region of interest" description="Disordered" evidence="19">
    <location>
        <begin position="1"/>
        <end position="66"/>
    </location>
</feature>
<organism evidence="21 22">
    <name type="scientific">Spizellomyces punctatus (strain DAOM BR117)</name>
    <dbReference type="NCBI Taxonomy" id="645134"/>
    <lineage>
        <taxon>Eukaryota</taxon>
        <taxon>Fungi</taxon>
        <taxon>Fungi incertae sedis</taxon>
        <taxon>Chytridiomycota</taxon>
        <taxon>Chytridiomycota incertae sedis</taxon>
        <taxon>Chytridiomycetes</taxon>
        <taxon>Spizellomycetales</taxon>
        <taxon>Spizellomycetaceae</taxon>
        <taxon>Spizellomyces</taxon>
    </lineage>
</organism>
<keyword evidence="13" id="KW-0238">DNA-binding</keyword>
<keyword evidence="15" id="KW-0456">Lyase</keyword>
<evidence type="ECO:0000256" key="15">
    <source>
        <dbReference type="ARBA" id="ARBA00023239"/>
    </source>
</evidence>
<evidence type="ECO:0000256" key="1">
    <source>
        <dbReference type="ARBA" id="ARBA00001936"/>
    </source>
</evidence>
<dbReference type="InterPro" id="IPR010996">
    <property type="entry name" value="HHH_MUS81"/>
</dbReference>
<dbReference type="VEuPathDB" id="FungiDB:SPPG_06523"/>
<dbReference type="OMA" id="QEGWITH"/>
<evidence type="ECO:0000256" key="7">
    <source>
        <dbReference type="ARBA" id="ARBA00022679"/>
    </source>
</evidence>
<evidence type="ECO:0000259" key="20">
    <source>
        <dbReference type="PROSITE" id="PS50172"/>
    </source>
</evidence>
<dbReference type="PROSITE" id="PS00522">
    <property type="entry name" value="DNA_POLYMERASE_X"/>
    <property type="match status" value="1"/>
</dbReference>
<dbReference type="Gene3D" id="1.10.150.110">
    <property type="entry name" value="DNA polymerase beta, N-terminal domain-like"/>
    <property type="match status" value="1"/>
</dbReference>
<evidence type="ECO:0000256" key="2">
    <source>
        <dbReference type="ARBA" id="ARBA00004123"/>
    </source>
</evidence>
<evidence type="ECO:0000256" key="13">
    <source>
        <dbReference type="ARBA" id="ARBA00023125"/>
    </source>
</evidence>
<evidence type="ECO:0000256" key="17">
    <source>
        <dbReference type="ARBA" id="ARBA00049244"/>
    </source>
</evidence>
<dbReference type="GO" id="GO:0046872">
    <property type="term" value="F:metal ion binding"/>
    <property type="evidence" value="ECO:0007669"/>
    <property type="project" value="UniProtKB-KW"/>
</dbReference>
<evidence type="ECO:0000256" key="11">
    <source>
        <dbReference type="ARBA" id="ARBA00022763"/>
    </source>
</evidence>
<dbReference type="GO" id="GO:0006260">
    <property type="term" value="P:DNA replication"/>
    <property type="evidence" value="ECO:0007669"/>
    <property type="project" value="UniProtKB-KW"/>
</dbReference>
<keyword evidence="11" id="KW-0227">DNA damage</keyword>
<evidence type="ECO:0000256" key="19">
    <source>
        <dbReference type="SAM" id="MobiDB-lite"/>
    </source>
</evidence>
<dbReference type="PANTHER" id="PTHR11276">
    <property type="entry name" value="DNA POLYMERASE TYPE-X FAMILY MEMBER"/>
    <property type="match status" value="1"/>
</dbReference>
<dbReference type="EMBL" id="KQ257461">
    <property type="protein sequence ID" value="KNC98114.1"/>
    <property type="molecule type" value="Genomic_DNA"/>
</dbReference>
<dbReference type="PRINTS" id="PR00869">
    <property type="entry name" value="DNAPOLX"/>
</dbReference>
<keyword evidence="12" id="KW-0239">DNA-directed DNA polymerase</keyword>
<evidence type="ECO:0000256" key="16">
    <source>
        <dbReference type="ARBA" id="ARBA00023242"/>
    </source>
</evidence>
<dbReference type="Pfam" id="PF10391">
    <property type="entry name" value="DNA_pol_lambd_f"/>
    <property type="match status" value="1"/>
</dbReference>
<evidence type="ECO:0000313" key="21">
    <source>
        <dbReference type="EMBL" id="KNC98114.1"/>
    </source>
</evidence>
<dbReference type="Gene3D" id="3.40.50.10190">
    <property type="entry name" value="BRCT domain"/>
    <property type="match status" value="1"/>
</dbReference>
<name>A0A0L0HB69_SPIPD</name>
<dbReference type="GO" id="GO:0005634">
    <property type="term" value="C:nucleus"/>
    <property type="evidence" value="ECO:0007669"/>
    <property type="project" value="UniProtKB-SubCell"/>
</dbReference>
<dbReference type="PANTHER" id="PTHR11276:SF28">
    <property type="entry name" value="DNA POLYMERASE LAMBDA"/>
    <property type="match status" value="1"/>
</dbReference>
<gene>
    <name evidence="21" type="ORF">SPPG_06523</name>
</gene>
<keyword evidence="14" id="KW-0234">DNA repair</keyword>
<feature type="region of interest" description="Disordered" evidence="19">
    <location>
        <begin position="89"/>
        <end position="108"/>
    </location>
</feature>
<comment type="catalytic activity">
    <reaction evidence="17">
        <text>DNA(n) + a 2'-deoxyribonucleoside 5'-triphosphate = DNA(n+1) + diphosphate</text>
        <dbReference type="Rhea" id="RHEA:22508"/>
        <dbReference type="Rhea" id="RHEA-COMP:17339"/>
        <dbReference type="Rhea" id="RHEA-COMP:17340"/>
        <dbReference type="ChEBI" id="CHEBI:33019"/>
        <dbReference type="ChEBI" id="CHEBI:61560"/>
        <dbReference type="ChEBI" id="CHEBI:173112"/>
        <dbReference type="EC" id="2.7.7.7"/>
    </reaction>
</comment>
<evidence type="ECO:0000313" key="22">
    <source>
        <dbReference type="Proteomes" id="UP000053201"/>
    </source>
</evidence>
<dbReference type="InterPro" id="IPR018944">
    <property type="entry name" value="DNA_pol_lambd_fingers_domain"/>
</dbReference>
<dbReference type="PROSITE" id="PS50172">
    <property type="entry name" value="BRCT"/>
    <property type="match status" value="1"/>
</dbReference>
<evidence type="ECO:0000256" key="3">
    <source>
        <dbReference type="ARBA" id="ARBA00008323"/>
    </source>
</evidence>
<dbReference type="InterPro" id="IPR043519">
    <property type="entry name" value="NT_sf"/>
</dbReference>
<dbReference type="InParanoid" id="A0A0L0HB69"/>
<dbReference type="Pfam" id="PF14792">
    <property type="entry name" value="DNA_pol_B_palm"/>
    <property type="match status" value="1"/>
</dbReference>
<dbReference type="GO" id="GO:0016829">
    <property type="term" value="F:lyase activity"/>
    <property type="evidence" value="ECO:0007669"/>
    <property type="project" value="UniProtKB-KW"/>
</dbReference>
<evidence type="ECO:0000256" key="5">
    <source>
        <dbReference type="ARBA" id="ARBA00016513"/>
    </source>
</evidence>
<evidence type="ECO:0000256" key="12">
    <source>
        <dbReference type="ARBA" id="ARBA00022932"/>
    </source>
</evidence>
<keyword evidence="10" id="KW-0479">Metal-binding</keyword>
<dbReference type="InterPro" id="IPR029398">
    <property type="entry name" value="PolB_thumb"/>
</dbReference>
<feature type="compositionally biased region" description="Acidic residues" evidence="19">
    <location>
        <begin position="279"/>
        <end position="288"/>
    </location>
</feature>
<dbReference type="InterPro" id="IPR001357">
    <property type="entry name" value="BRCT_dom"/>
</dbReference>
<reference evidence="21 22" key="1">
    <citation type="submission" date="2009-08" db="EMBL/GenBank/DDBJ databases">
        <title>The Genome Sequence of Spizellomyces punctatus strain DAOM BR117.</title>
        <authorList>
            <consortium name="The Broad Institute Genome Sequencing Platform"/>
            <person name="Russ C."/>
            <person name="Cuomo C."/>
            <person name="Shea T."/>
            <person name="Young S.K."/>
            <person name="Zeng Q."/>
            <person name="Koehrsen M."/>
            <person name="Haas B."/>
            <person name="Borodovsky M."/>
            <person name="Guigo R."/>
            <person name="Alvarado L."/>
            <person name="Berlin A."/>
            <person name="Bochicchio J."/>
            <person name="Borenstein D."/>
            <person name="Chapman S."/>
            <person name="Chen Z."/>
            <person name="Engels R."/>
            <person name="Freedman E."/>
            <person name="Gellesch M."/>
            <person name="Goldberg J."/>
            <person name="Griggs A."/>
            <person name="Gujja S."/>
            <person name="Heiman D."/>
            <person name="Hepburn T."/>
            <person name="Howarth C."/>
            <person name="Jen D."/>
            <person name="Larson L."/>
            <person name="Lewis B."/>
            <person name="Mehta T."/>
            <person name="Park D."/>
            <person name="Pearson M."/>
            <person name="Roberts A."/>
            <person name="Saif S."/>
            <person name="Shenoy N."/>
            <person name="Sisk P."/>
            <person name="Stolte C."/>
            <person name="Sykes S."/>
            <person name="Thomson T."/>
            <person name="Walk T."/>
            <person name="White J."/>
            <person name="Yandava C."/>
            <person name="Burger G."/>
            <person name="Gray M.W."/>
            <person name="Holland P.W.H."/>
            <person name="King N."/>
            <person name="Lang F.B.F."/>
            <person name="Roger A.J."/>
            <person name="Ruiz-Trillo I."/>
            <person name="Lander E."/>
            <person name="Nusbaum C."/>
        </authorList>
    </citation>
    <scope>NUCLEOTIDE SEQUENCE [LARGE SCALE GENOMIC DNA]</scope>
    <source>
        <strain evidence="21 22">DAOM BR117</strain>
    </source>
</reference>
<dbReference type="eggNOG" id="KOG2534">
    <property type="taxonomic scope" value="Eukaryota"/>
</dbReference>
<evidence type="ECO:0000256" key="4">
    <source>
        <dbReference type="ARBA" id="ARBA00012417"/>
    </source>
</evidence>
<dbReference type="PRINTS" id="PR00870">
    <property type="entry name" value="DNAPOLXBETA"/>
</dbReference>
<comment type="similarity">
    <text evidence="3">Belongs to the DNA polymerase type-X family.</text>
</comment>
<dbReference type="SUPFAM" id="SSF47802">
    <property type="entry name" value="DNA polymerase beta, N-terminal domain-like"/>
    <property type="match status" value="1"/>
</dbReference>
<feature type="region of interest" description="Disordered" evidence="19">
    <location>
        <begin position="117"/>
        <end position="166"/>
    </location>
</feature>
<dbReference type="SUPFAM" id="SSF81301">
    <property type="entry name" value="Nucleotidyltransferase"/>
    <property type="match status" value="1"/>
</dbReference>
<evidence type="ECO:0000256" key="8">
    <source>
        <dbReference type="ARBA" id="ARBA00022695"/>
    </source>
</evidence>
<dbReference type="Gene3D" id="3.30.460.10">
    <property type="entry name" value="Beta Polymerase, domain 2"/>
    <property type="match status" value="1"/>
</dbReference>
<feature type="region of interest" description="Disordered" evidence="19">
    <location>
        <begin position="264"/>
        <end position="296"/>
    </location>
</feature>